<name>A0A820XRM1_9BILA</name>
<comment type="caution">
    <text evidence="1">The sequence shown here is derived from an EMBL/GenBank/DDBJ whole genome shotgun (WGS) entry which is preliminary data.</text>
</comment>
<reference evidence="1" key="1">
    <citation type="submission" date="2021-02" db="EMBL/GenBank/DDBJ databases">
        <authorList>
            <person name="Nowell W R."/>
        </authorList>
    </citation>
    <scope>NUCLEOTIDE SEQUENCE</scope>
</reference>
<accession>A0A820XRM1</accession>
<dbReference type="AlphaFoldDB" id="A0A820XRM1"/>
<sequence>MGANYTQSRKALEKRDAQTEKTKTNQWGVNSISIYFYTKQNHVELTCEFSSDDTRDLLRFISLFSRHGHRVTSLLQILIELYLCLRLKYELIRSFLYLSDLFTSSQQLYDLCYKYFCTWFDEDDVMISLVSYGLCKPNILFRQRTKEYNELYIRLIERSLNTSFSFKYRTLMKNNPF</sequence>
<evidence type="ECO:0000313" key="1">
    <source>
        <dbReference type="EMBL" id="CAF4538697.1"/>
    </source>
</evidence>
<gene>
    <name evidence="1" type="ORF">TSG867_LOCUS23815</name>
</gene>
<dbReference type="Proteomes" id="UP000663862">
    <property type="component" value="Unassembled WGS sequence"/>
</dbReference>
<dbReference type="EMBL" id="CAJOBQ010002095">
    <property type="protein sequence ID" value="CAF4538697.1"/>
    <property type="molecule type" value="Genomic_DNA"/>
</dbReference>
<proteinExistence type="predicted"/>
<evidence type="ECO:0000313" key="2">
    <source>
        <dbReference type="Proteomes" id="UP000663862"/>
    </source>
</evidence>
<protein>
    <submittedName>
        <fullName evidence="1">Uncharacterized protein</fullName>
    </submittedName>
</protein>
<organism evidence="1 2">
    <name type="scientific">Rotaria socialis</name>
    <dbReference type="NCBI Taxonomy" id="392032"/>
    <lineage>
        <taxon>Eukaryota</taxon>
        <taxon>Metazoa</taxon>
        <taxon>Spiralia</taxon>
        <taxon>Gnathifera</taxon>
        <taxon>Rotifera</taxon>
        <taxon>Eurotatoria</taxon>
        <taxon>Bdelloidea</taxon>
        <taxon>Philodinida</taxon>
        <taxon>Philodinidae</taxon>
        <taxon>Rotaria</taxon>
    </lineage>
</organism>